<keyword evidence="1" id="KW-0472">Membrane</keyword>
<keyword evidence="3" id="KW-1185">Reference proteome</keyword>
<dbReference type="RefSeq" id="WP_342322329.1">
    <property type="nucleotide sequence ID" value="NZ_CP151800.1"/>
</dbReference>
<reference evidence="2 3" key="1">
    <citation type="submission" date="2024-04" db="EMBL/GenBank/DDBJ databases">
        <title>Kosakonia calanthae sp. nov., a halophilic bacterium isolated from leaves of Calanthe tiplacata.</title>
        <authorList>
            <person name="Wu P."/>
        </authorList>
    </citation>
    <scope>NUCLEOTIDE SEQUENCE [LARGE SCALE GENOMIC DNA]</scope>
    <source>
        <strain evidence="2 3">BYX6</strain>
    </source>
</reference>
<organism evidence="2 3">
    <name type="scientific">Kosakonia calanthes</name>
    <dbReference type="NCBI Taxonomy" id="3139408"/>
    <lineage>
        <taxon>Bacteria</taxon>
        <taxon>Pseudomonadati</taxon>
        <taxon>Pseudomonadota</taxon>
        <taxon>Gammaproteobacteria</taxon>
        <taxon>Enterobacterales</taxon>
        <taxon>Enterobacteriaceae</taxon>
        <taxon>Kosakonia</taxon>
    </lineage>
</organism>
<evidence type="ECO:0000313" key="3">
    <source>
        <dbReference type="Proteomes" id="UP001466893"/>
    </source>
</evidence>
<protein>
    <submittedName>
        <fullName evidence="2">Uncharacterized protein</fullName>
    </submittedName>
</protein>
<keyword evidence="1" id="KW-1133">Transmembrane helix</keyword>
<accession>A0ABZ3B3A8</accession>
<evidence type="ECO:0000256" key="1">
    <source>
        <dbReference type="SAM" id="Phobius"/>
    </source>
</evidence>
<sequence>MRASMVIKWLHRVTTATLLLLVAGFLLYQYMMNGPKDDTLFSKKQLSENVTLYVTKYNGGGATVSDVYRYYLADDKQTIEQLNHSEPFLVSDTGGAHVSGYGNTVNVKLTGRVYSFSNSTLFYAGESAVIPVINLNAIGVR</sequence>
<dbReference type="Proteomes" id="UP001466893">
    <property type="component" value="Chromosome"/>
</dbReference>
<name>A0ABZ3B3A8_9ENTR</name>
<dbReference type="EMBL" id="CP151800">
    <property type="protein sequence ID" value="WZV97688.1"/>
    <property type="molecule type" value="Genomic_DNA"/>
</dbReference>
<keyword evidence="1" id="KW-0812">Transmembrane</keyword>
<proteinExistence type="predicted"/>
<evidence type="ECO:0000313" key="2">
    <source>
        <dbReference type="EMBL" id="WZV97688.1"/>
    </source>
</evidence>
<gene>
    <name evidence="2" type="ORF">AAEY27_18870</name>
</gene>
<feature type="transmembrane region" description="Helical" evidence="1">
    <location>
        <begin position="12"/>
        <end position="31"/>
    </location>
</feature>